<comment type="caution">
    <text evidence="1">The sequence shown here is derived from an EMBL/GenBank/DDBJ whole genome shotgun (WGS) entry which is preliminary data.</text>
</comment>
<evidence type="ECO:0000313" key="1">
    <source>
        <dbReference type="EMBL" id="HCT59012.1"/>
    </source>
</evidence>
<name>A0A3D4VE64_9BACT</name>
<dbReference type="SUPFAM" id="SSF56935">
    <property type="entry name" value="Porins"/>
    <property type="match status" value="1"/>
</dbReference>
<keyword evidence="1" id="KW-0645">Protease</keyword>
<accession>A0A3D4VE64</accession>
<keyword evidence="1" id="KW-0121">Carboxypeptidase</keyword>
<sequence>MVSIDAYAVMATRATRACTTVVLTTTMTGTSTAMMRMAEGNLSRADDVVRRMNLSFTFMAPVVQRLIGALTLTMCVTSALHAQADVVRGRVLDDSARVLSGAVVSITRGPDRLVQQVTTDSSGRFSSRFDPGTGDYLVHVMAPGFRQARRRVERVAEERELVADFTLQRDLATTLDAVRVTATPPVRAQAQVASGYSREVGASEQWNQGVEGRVSPNAAGNLTAIAGTVPGVTMTPSGPSMLGASPGSNLTTLNGMAMPGGSLPRAARADVRVTGATFDATRGGFAGANIDVRLGAGDRNFQNRNAFLTLNAPQLQTTDAVGRSLGLLNGGFRASVGADGEAIRRVLTYNVALDVGRTSSDPATLLSSDAEALRRAGLAPDSAQRLRSIASNIGLPLAGTGIPTARVQNNLTFLGRIDDVRDTLRTLTLTTFAGSTTEGALGFGPLSAPGNSGKQSQQTVGAQFLQSQYVGKGYFTLMENRIAASRVRDRSTPYLELPGATVLARSASDAATSDIVPVALGGNPFLATNDTRWTAEAANEMVWNAQGRRHRFKTSAWIRGDGLTQEGQPNALGQYTFMSLADLAANRPASYSRTLSQPVREASAYNAALAFSHQWNPSRWFSTLAGARVEGNRFGDAPPENAALEQALGVRTGVAPSRVHVSPRVGFNYTYSRSRENGNGQMNNGSGSWYRNTMGIIRGGVGEFRDLYRPGTLADAMVNAGLPGSTVALTCVGSAVPVPDWRALSSGSATLPSACADGSGALAERAPTVTLVDPSFDVPRSWRASLGWAATVQRFLVRVDGLSSYDLSNPSTVDANFSGTSRFTLAGEGGRPMYVTASGIDPTSGAVSARESRVSPNYGRVSMRTSDLRGYGSQLTTTIQPEIFRGRRGPPPVMFSAAYTIQQVRQQFRGSDGANFGNPLTREWAAGANDARHAVVLQASTTVPRVGVFTMFTRLQSGTPFTPIVRSDIDGDGRANDRAFVPNPGTDTDAATRAQMQALLASAPGNIRDCLSSQLGAVAARQSCRGPWTQQMNLLYRPPLPSIRGRNVSMNVVFENPLAGLDQLLHGADGLRGWGTQAIPDPVLLVPRGFDATGQRFRYDVNPRFGDTRAFRTLSRVPFRIVMDISMDLSVPYDLQTLRRAIEPIKGRDKATNKTTWTRRNADSVAALYLSRTSNLHRVLLAESDSLFLTKDQIARLLAADSLYSERVRGLYKPLAVMLAEQPDGAAGKAALDTVQATTRLYWPIFWEQVDLAMEVLNQQQRELMPLFNNMSAVTKEERRNARWTFGYPVPLVHNRPRVGGQPGSLNTSVTRGAF</sequence>
<organism evidence="1 2">
    <name type="scientific">Gemmatimonas aurantiaca</name>
    <dbReference type="NCBI Taxonomy" id="173480"/>
    <lineage>
        <taxon>Bacteria</taxon>
        <taxon>Pseudomonadati</taxon>
        <taxon>Gemmatimonadota</taxon>
        <taxon>Gemmatimonadia</taxon>
        <taxon>Gemmatimonadales</taxon>
        <taxon>Gemmatimonadaceae</taxon>
        <taxon>Gemmatimonas</taxon>
    </lineage>
</organism>
<dbReference type="EMBL" id="DPIY01000012">
    <property type="protein sequence ID" value="HCT59012.1"/>
    <property type="molecule type" value="Genomic_DNA"/>
</dbReference>
<dbReference type="InterPro" id="IPR008969">
    <property type="entry name" value="CarboxyPept-like_regulatory"/>
</dbReference>
<evidence type="ECO:0000313" key="2">
    <source>
        <dbReference type="Proteomes" id="UP000264071"/>
    </source>
</evidence>
<proteinExistence type="predicted"/>
<dbReference type="Pfam" id="PF13620">
    <property type="entry name" value="CarboxypepD_reg"/>
    <property type="match status" value="1"/>
</dbReference>
<dbReference type="Proteomes" id="UP000264071">
    <property type="component" value="Unassembled WGS sequence"/>
</dbReference>
<dbReference type="SUPFAM" id="SSF49464">
    <property type="entry name" value="Carboxypeptidase regulatory domain-like"/>
    <property type="match status" value="1"/>
</dbReference>
<gene>
    <name evidence="1" type="ORF">DGD08_17565</name>
</gene>
<dbReference type="Gene3D" id="2.60.40.1120">
    <property type="entry name" value="Carboxypeptidase-like, regulatory domain"/>
    <property type="match status" value="1"/>
</dbReference>
<keyword evidence="1" id="KW-0378">Hydrolase</keyword>
<protein>
    <submittedName>
        <fullName evidence="1">Carboxypeptidase regulatory-like domain-containing protein</fullName>
    </submittedName>
</protein>
<reference evidence="1 2" key="1">
    <citation type="journal article" date="2018" name="Nat. Biotechnol.">
        <title>A standardized bacterial taxonomy based on genome phylogeny substantially revises the tree of life.</title>
        <authorList>
            <person name="Parks D.H."/>
            <person name="Chuvochina M."/>
            <person name="Waite D.W."/>
            <person name="Rinke C."/>
            <person name="Skarshewski A."/>
            <person name="Chaumeil P.A."/>
            <person name="Hugenholtz P."/>
        </authorList>
    </citation>
    <scope>NUCLEOTIDE SEQUENCE [LARGE SCALE GENOMIC DNA]</scope>
    <source>
        <strain evidence="1">UBA8844</strain>
    </source>
</reference>
<dbReference type="GO" id="GO:0004180">
    <property type="term" value="F:carboxypeptidase activity"/>
    <property type="evidence" value="ECO:0007669"/>
    <property type="project" value="UniProtKB-KW"/>
</dbReference>